<dbReference type="GO" id="GO:0005737">
    <property type="term" value="C:cytoplasm"/>
    <property type="evidence" value="ECO:0007669"/>
    <property type="project" value="TreeGrafter"/>
</dbReference>
<dbReference type="InterPro" id="IPR022830">
    <property type="entry name" value="Indigdn_synthA-like"/>
</dbReference>
<name>A0A2J6PPP0_9HELO</name>
<keyword evidence="8" id="KW-1185">Reference proteome</keyword>
<proteinExistence type="inferred from homology"/>
<dbReference type="HAMAP" id="MF_01876">
    <property type="entry name" value="PsiMP_glycosidase"/>
    <property type="match status" value="1"/>
</dbReference>
<evidence type="ECO:0000256" key="5">
    <source>
        <dbReference type="ARBA" id="ARBA00023295"/>
    </source>
</evidence>
<keyword evidence="5" id="KW-0326">Glycosidase</keyword>
<dbReference type="SUPFAM" id="SSF53613">
    <property type="entry name" value="Ribokinase-like"/>
    <property type="match status" value="1"/>
</dbReference>
<evidence type="ECO:0000256" key="6">
    <source>
        <dbReference type="SAM" id="MobiDB-lite"/>
    </source>
</evidence>
<keyword evidence="2" id="KW-0378">Hydrolase</keyword>
<evidence type="ECO:0000256" key="4">
    <source>
        <dbReference type="ARBA" id="ARBA00023239"/>
    </source>
</evidence>
<evidence type="ECO:0000256" key="2">
    <source>
        <dbReference type="ARBA" id="ARBA00022801"/>
    </source>
</evidence>
<feature type="region of interest" description="Disordered" evidence="6">
    <location>
        <begin position="422"/>
        <end position="450"/>
    </location>
</feature>
<dbReference type="InterPro" id="IPR007342">
    <property type="entry name" value="PsuG"/>
</dbReference>
<dbReference type="EMBL" id="KZ613509">
    <property type="protein sequence ID" value="PMD15993.1"/>
    <property type="molecule type" value="Genomic_DNA"/>
</dbReference>
<dbReference type="PANTHER" id="PTHR42909">
    <property type="entry name" value="ZGC:136858"/>
    <property type="match status" value="1"/>
</dbReference>
<dbReference type="Gene3D" id="3.40.1190.20">
    <property type="match status" value="1"/>
</dbReference>
<evidence type="ECO:0008006" key="9">
    <source>
        <dbReference type="Google" id="ProtNLM"/>
    </source>
</evidence>
<dbReference type="PANTHER" id="PTHR42909:SF1">
    <property type="entry name" value="CARBOHYDRATE KINASE PFKB DOMAIN-CONTAINING PROTEIN"/>
    <property type="match status" value="1"/>
</dbReference>
<dbReference type="Proteomes" id="UP000235672">
    <property type="component" value="Unassembled WGS sequence"/>
</dbReference>
<dbReference type="STRING" id="1745343.A0A2J6PPP0"/>
<dbReference type="Pfam" id="PF04227">
    <property type="entry name" value="Indigoidine_A"/>
    <property type="match status" value="1"/>
</dbReference>
<keyword evidence="1" id="KW-0479">Metal-binding</keyword>
<dbReference type="GO" id="GO:0016798">
    <property type="term" value="F:hydrolase activity, acting on glycosyl bonds"/>
    <property type="evidence" value="ECO:0007669"/>
    <property type="project" value="UniProtKB-KW"/>
</dbReference>
<organism evidence="7 8">
    <name type="scientific">Hyaloscypha hepaticicola</name>
    <dbReference type="NCBI Taxonomy" id="2082293"/>
    <lineage>
        <taxon>Eukaryota</taxon>
        <taxon>Fungi</taxon>
        <taxon>Dikarya</taxon>
        <taxon>Ascomycota</taxon>
        <taxon>Pezizomycotina</taxon>
        <taxon>Leotiomycetes</taxon>
        <taxon>Helotiales</taxon>
        <taxon>Hyaloscyphaceae</taxon>
        <taxon>Hyaloscypha</taxon>
    </lineage>
</organism>
<dbReference type="Gene3D" id="3.40.1790.10">
    <property type="entry name" value="Indigoidine synthase domain"/>
    <property type="match status" value="1"/>
</dbReference>
<evidence type="ECO:0000256" key="3">
    <source>
        <dbReference type="ARBA" id="ARBA00023211"/>
    </source>
</evidence>
<dbReference type="GO" id="GO:0046872">
    <property type="term" value="F:metal ion binding"/>
    <property type="evidence" value="ECO:0007669"/>
    <property type="project" value="UniProtKB-KW"/>
</dbReference>
<gene>
    <name evidence="7" type="ORF">NA56DRAFT_324965</name>
</gene>
<evidence type="ECO:0000313" key="8">
    <source>
        <dbReference type="Proteomes" id="UP000235672"/>
    </source>
</evidence>
<evidence type="ECO:0000256" key="1">
    <source>
        <dbReference type="ARBA" id="ARBA00022723"/>
    </source>
</evidence>
<protein>
    <recommendedName>
        <fullName evidence="9">Carbohydrate kinase PfkB domain-containing protein</fullName>
    </recommendedName>
</protein>
<dbReference type="OrthoDB" id="198885at2759"/>
<keyword evidence="3" id="KW-0464">Manganese</keyword>
<sequence length="879" mass="94683">MMLGPASWQAPIRLACRTNLRRHLLVFSRSISREPNKRFKGWTRIKGRKKPNLSTVTSDGEESSPVFKVSSEVAGALRSNAPIVALETTIYTHGFPYPDNFALALDLEKIVRANGAIPATIGVVGGVARVGLTEEEIKTLASGAGKPETMKVSRRDLPYILGMGVAGRKLNGGTTVSGTMLLAAKAGIKVFGTGGLGGVHRGGQDTMDISADLTELGRTHVAVISSGCKSFLDIPRTLEFLETQGVTVCTFADGRTGPIDFPAFYTRESGSRSPMVVQDAKEAAAIIYSQRMFNDSKQFGMLFANPIPEEFAMQKDEIDTAINQAVQEAAEQGFHGHANTPFILSRIKELTHGSSLPANRALIESNVAMAAKVAVELSKFGVLTSEEPIPEAQKMYLDNFKNGIGVDRRRRTKLITALDASKVTGNSGTDKGDSATEVLNAEGKPPDKSARKLAYSKPDIVVYGSVAIDLSCDYEPLGADAHSPPRDIPISPQMHTSNLAAMTPSVGGVGRNVALAAHRAGGKTSVLLRSLVAKDLAGQTILDALGKEGLPVGGIPALPVHMEDNSIHRTAQYVAINDAKKDLVLAMADMSIFSSPTPRTLHMMPVNPKWSVVDANWHPRMIRKILSRLKEWNSKVAYEPVSVPKSGGIFQPYEPAPLSEQLGLFPKHSIDLATPNQHELAAMHAAAHKWEFFQSQRWWEVIDSLGIPSSGLRNRFVATTNQKMTDEGIPLQTIQLLPFIPTILTKLGADGVLLTEILKPDDPRLTDPAHASWILSRCSNGSTEVGGLYMRLIPAVEVVEDVVSVNGVGDTFLGVLIAGLAKGSELDEDLINIAQRGAVMTLRSKESVSSQLGELTSELDRLQRNSITKALETARAEVL</sequence>
<dbReference type="AlphaFoldDB" id="A0A2J6PPP0"/>
<dbReference type="InterPro" id="IPR029056">
    <property type="entry name" value="Ribokinase-like"/>
</dbReference>
<accession>A0A2J6PPP0</accession>
<dbReference type="SUPFAM" id="SSF110581">
    <property type="entry name" value="Indigoidine synthase A-like"/>
    <property type="match status" value="1"/>
</dbReference>
<dbReference type="GO" id="GO:0004730">
    <property type="term" value="F:pseudouridylate synthase activity"/>
    <property type="evidence" value="ECO:0007669"/>
    <property type="project" value="InterPro"/>
</dbReference>
<evidence type="ECO:0000313" key="7">
    <source>
        <dbReference type="EMBL" id="PMD15993.1"/>
    </source>
</evidence>
<reference evidence="7 8" key="1">
    <citation type="submission" date="2016-05" db="EMBL/GenBank/DDBJ databases">
        <title>A degradative enzymes factory behind the ericoid mycorrhizal symbiosis.</title>
        <authorList>
            <consortium name="DOE Joint Genome Institute"/>
            <person name="Martino E."/>
            <person name="Morin E."/>
            <person name="Grelet G."/>
            <person name="Kuo A."/>
            <person name="Kohler A."/>
            <person name="Daghino S."/>
            <person name="Barry K."/>
            <person name="Choi C."/>
            <person name="Cichocki N."/>
            <person name="Clum A."/>
            <person name="Copeland A."/>
            <person name="Hainaut M."/>
            <person name="Haridas S."/>
            <person name="Labutti K."/>
            <person name="Lindquist E."/>
            <person name="Lipzen A."/>
            <person name="Khouja H.-R."/>
            <person name="Murat C."/>
            <person name="Ohm R."/>
            <person name="Olson A."/>
            <person name="Spatafora J."/>
            <person name="Veneault-Fourrey C."/>
            <person name="Henrissat B."/>
            <person name="Grigoriev I."/>
            <person name="Martin F."/>
            <person name="Perotto S."/>
        </authorList>
    </citation>
    <scope>NUCLEOTIDE SEQUENCE [LARGE SCALE GENOMIC DNA]</scope>
    <source>
        <strain evidence="7 8">UAMH 7357</strain>
    </source>
</reference>
<keyword evidence="4" id="KW-0456">Lyase</keyword>